<dbReference type="EMBL" id="JACHVR010000003">
    <property type="protein sequence ID" value="MBB2888356.1"/>
    <property type="molecule type" value="Genomic_DNA"/>
</dbReference>
<comment type="caution">
    <text evidence="1">The sequence shown here is derived from an EMBL/GenBank/DDBJ whole genome shotgun (WGS) entry which is preliminary data.</text>
</comment>
<evidence type="ECO:0000313" key="2">
    <source>
        <dbReference type="Proteomes" id="UP000589818"/>
    </source>
</evidence>
<reference evidence="1" key="1">
    <citation type="submission" date="2020-08" db="EMBL/GenBank/DDBJ databases">
        <title>Plant associated metagenomes--Microbial community diversity and host control of community assembly across model and emerging plant ecological genomics systems.</title>
        <authorList>
            <person name="Dangl J."/>
        </authorList>
    </citation>
    <scope>NUCLEOTIDE SEQUENCE</scope>
    <source>
        <strain evidence="1">KD5</strain>
    </source>
</reference>
<gene>
    <name evidence="1" type="ORF">FHR69_004325</name>
</gene>
<name>A0ACC5MI52_9PSED</name>
<keyword evidence="2" id="KW-1185">Reference proteome</keyword>
<accession>A0ACC5MI52</accession>
<evidence type="ECO:0000313" key="1">
    <source>
        <dbReference type="EMBL" id="MBB2888356.1"/>
    </source>
</evidence>
<proteinExistence type="predicted"/>
<organism evidence="1 2">
    <name type="scientific">Pseudomonas umsongensis</name>
    <dbReference type="NCBI Taxonomy" id="198618"/>
    <lineage>
        <taxon>Bacteria</taxon>
        <taxon>Pseudomonadati</taxon>
        <taxon>Pseudomonadota</taxon>
        <taxon>Gammaproteobacteria</taxon>
        <taxon>Pseudomonadales</taxon>
        <taxon>Pseudomonadaceae</taxon>
        <taxon>Pseudomonas</taxon>
    </lineage>
</organism>
<sequence>MKNFKYLPDQHFTYFQQIVNAKQNTVKTKPNEKKAALILISAAIKTKYEHYESNFDKIKLHLIEDSTYAGLEKISLLDTYTGNGKQLDAMKTAIKKLQHVDWQNTCPYCGILSPNSTDHYLPKDNYPEYAVLAINLIPCCLECNGKKGDYWRLNHKRKIINFYLDEIPTQEFLTCNITYENGIPVARYKLVHNEGIRIESFEMITSHFARLNLLERYKEASNDEITNTLDSITAFSMRFQPHEIKEDLKSFYNKTVSRFGQSHWRCALMKGMFNSEEFVQYVSLKIKAEKIESALGL</sequence>
<dbReference type="Proteomes" id="UP000589818">
    <property type="component" value="Unassembled WGS sequence"/>
</dbReference>
<protein>
    <submittedName>
        <fullName evidence="1">Uncharacterized protein</fullName>
    </submittedName>
</protein>